<organism evidence="1 2">
    <name type="scientific">Liparis tanakae</name>
    <name type="common">Tanaka's snailfish</name>
    <dbReference type="NCBI Taxonomy" id="230148"/>
    <lineage>
        <taxon>Eukaryota</taxon>
        <taxon>Metazoa</taxon>
        <taxon>Chordata</taxon>
        <taxon>Craniata</taxon>
        <taxon>Vertebrata</taxon>
        <taxon>Euteleostomi</taxon>
        <taxon>Actinopterygii</taxon>
        <taxon>Neopterygii</taxon>
        <taxon>Teleostei</taxon>
        <taxon>Neoteleostei</taxon>
        <taxon>Acanthomorphata</taxon>
        <taxon>Eupercaria</taxon>
        <taxon>Perciformes</taxon>
        <taxon>Cottioidei</taxon>
        <taxon>Cottales</taxon>
        <taxon>Liparidae</taxon>
        <taxon>Liparis</taxon>
    </lineage>
</organism>
<evidence type="ECO:0000313" key="2">
    <source>
        <dbReference type="Proteomes" id="UP000314294"/>
    </source>
</evidence>
<reference evidence="1 2" key="1">
    <citation type="submission" date="2019-03" db="EMBL/GenBank/DDBJ databases">
        <title>First draft genome of Liparis tanakae, snailfish: a comprehensive survey of snailfish specific genes.</title>
        <authorList>
            <person name="Kim W."/>
            <person name="Song I."/>
            <person name="Jeong J.-H."/>
            <person name="Kim D."/>
            <person name="Kim S."/>
            <person name="Ryu S."/>
            <person name="Song J.Y."/>
            <person name="Lee S.K."/>
        </authorList>
    </citation>
    <scope>NUCLEOTIDE SEQUENCE [LARGE SCALE GENOMIC DNA]</scope>
    <source>
        <tissue evidence="1">Muscle</tissue>
    </source>
</reference>
<dbReference type="EMBL" id="SRLO01000592">
    <property type="protein sequence ID" value="TNN51151.1"/>
    <property type="molecule type" value="Genomic_DNA"/>
</dbReference>
<evidence type="ECO:0000313" key="1">
    <source>
        <dbReference type="EMBL" id="TNN51151.1"/>
    </source>
</evidence>
<protein>
    <submittedName>
        <fullName evidence="1">Uncharacterized protein</fullName>
    </submittedName>
</protein>
<name>A0A4Z2GD67_9TELE</name>
<gene>
    <name evidence="1" type="ORF">EYF80_038621</name>
</gene>
<keyword evidence="2" id="KW-1185">Reference proteome</keyword>
<dbReference type="Proteomes" id="UP000314294">
    <property type="component" value="Unassembled WGS sequence"/>
</dbReference>
<dbReference type="AlphaFoldDB" id="A0A4Z2GD67"/>
<sequence length="59" mass="6365">MDLSQDAHLWSLGVENATFPPVRGEMSLNSSVHDAVLSSSPGRMYALASFPYVLAQEAL</sequence>
<comment type="caution">
    <text evidence="1">The sequence shown here is derived from an EMBL/GenBank/DDBJ whole genome shotgun (WGS) entry which is preliminary data.</text>
</comment>
<accession>A0A4Z2GD67</accession>
<proteinExistence type="predicted"/>